<proteinExistence type="predicted"/>
<accession>A0A806JY49</accession>
<dbReference type="GO" id="GO:0045892">
    <property type="term" value="P:negative regulation of DNA-templated transcription"/>
    <property type="evidence" value="ECO:0007669"/>
    <property type="project" value="InterPro"/>
</dbReference>
<dbReference type="EMBL" id="JQ844171">
    <property type="protein sequence ID" value="AGS51791.1"/>
    <property type="molecule type" value="Genomic_DNA"/>
</dbReference>
<dbReference type="InterPro" id="IPR001387">
    <property type="entry name" value="Cro/C1-type_HTH"/>
</dbReference>
<dbReference type="GO" id="GO:0003677">
    <property type="term" value="F:DNA binding"/>
    <property type="evidence" value="ECO:0007669"/>
    <property type="project" value="InterPro"/>
</dbReference>
<organism evidence="2">
    <name type="scientific">uncultured bacterium contig00053</name>
    <dbReference type="NCBI Taxonomy" id="1181537"/>
    <lineage>
        <taxon>Bacteria</taxon>
        <taxon>environmental samples</taxon>
    </lineage>
</organism>
<dbReference type="Pfam" id="PF07022">
    <property type="entry name" value="Phage_CI_repr"/>
    <property type="match status" value="1"/>
</dbReference>
<name>A0A806JY49_9BACT</name>
<reference evidence="2" key="1">
    <citation type="submission" date="2012-03" db="EMBL/GenBank/DDBJ databases">
        <title>Functional metagenomics reveals considerable lignocellulase gene clusters in the gut microbiome of a wood-feeding higher termite.</title>
        <authorList>
            <person name="Liu N."/>
        </authorList>
    </citation>
    <scope>NUCLEOTIDE SEQUENCE</scope>
</reference>
<dbReference type="CDD" id="cd00093">
    <property type="entry name" value="HTH_XRE"/>
    <property type="match status" value="1"/>
</dbReference>
<dbReference type="InterPro" id="IPR010982">
    <property type="entry name" value="Lambda_DNA-bd_dom_sf"/>
</dbReference>
<dbReference type="SMART" id="SM00530">
    <property type="entry name" value="HTH_XRE"/>
    <property type="match status" value="1"/>
</dbReference>
<dbReference type="AlphaFoldDB" id="A0A806JY49"/>
<dbReference type="Gene3D" id="1.10.260.40">
    <property type="entry name" value="lambda repressor-like DNA-binding domains"/>
    <property type="match status" value="1"/>
</dbReference>
<evidence type="ECO:0000259" key="1">
    <source>
        <dbReference type="PROSITE" id="PS50943"/>
    </source>
</evidence>
<dbReference type="SUPFAM" id="SSF47413">
    <property type="entry name" value="lambda repressor-like DNA-binding domains"/>
    <property type="match status" value="1"/>
</dbReference>
<feature type="domain" description="HTH cro/C1-type" evidence="1">
    <location>
        <begin position="23"/>
        <end position="62"/>
    </location>
</feature>
<evidence type="ECO:0000313" key="2">
    <source>
        <dbReference type="EMBL" id="AGS51791.1"/>
    </source>
</evidence>
<protein>
    <recommendedName>
        <fullName evidence="1">HTH cro/C1-type domain-containing protein</fullName>
    </recommendedName>
</protein>
<dbReference type="PROSITE" id="PS50943">
    <property type="entry name" value="HTH_CROC1"/>
    <property type="match status" value="1"/>
</dbReference>
<dbReference type="InterPro" id="IPR010744">
    <property type="entry name" value="Phage_CI_N"/>
</dbReference>
<sequence length="115" mass="12790">MGFKENLKSELIYSGIMVKELTARTGISKHTLDNYLNTHNSIPSAENAVKIAQVLGVSVEYLITGKEGKTGKTQPPLSPDMRLLVDIADKLNAKNRRLAIKIVKVLKEQEDDKKK</sequence>